<feature type="transmembrane region" description="Helical" evidence="1">
    <location>
        <begin position="164"/>
        <end position="183"/>
    </location>
</feature>
<dbReference type="EMBL" id="JBHSQJ010000099">
    <property type="protein sequence ID" value="MFC5910031.1"/>
    <property type="molecule type" value="Genomic_DNA"/>
</dbReference>
<feature type="transmembrane region" description="Helical" evidence="1">
    <location>
        <begin position="136"/>
        <end position="158"/>
    </location>
</feature>
<evidence type="ECO:0000313" key="3">
    <source>
        <dbReference type="Proteomes" id="UP001596174"/>
    </source>
</evidence>
<evidence type="ECO:0000313" key="2">
    <source>
        <dbReference type="EMBL" id="MFC5910031.1"/>
    </source>
</evidence>
<feature type="transmembrane region" description="Helical" evidence="1">
    <location>
        <begin position="41"/>
        <end position="61"/>
    </location>
</feature>
<organism evidence="2 3">
    <name type="scientific">Streptacidiphilus monticola</name>
    <dbReference type="NCBI Taxonomy" id="2161674"/>
    <lineage>
        <taxon>Bacteria</taxon>
        <taxon>Bacillati</taxon>
        <taxon>Actinomycetota</taxon>
        <taxon>Actinomycetes</taxon>
        <taxon>Kitasatosporales</taxon>
        <taxon>Streptomycetaceae</taxon>
        <taxon>Streptacidiphilus</taxon>
    </lineage>
</organism>
<accession>A0ABW1G860</accession>
<dbReference type="Proteomes" id="UP001596174">
    <property type="component" value="Unassembled WGS sequence"/>
</dbReference>
<keyword evidence="3" id="KW-1185">Reference proteome</keyword>
<proteinExistence type="predicted"/>
<evidence type="ECO:0008006" key="4">
    <source>
        <dbReference type="Google" id="ProtNLM"/>
    </source>
</evidence>
<comment type="caution">
    <text evidence="2">The sequence shown here is derived from an EMBL/GenBank/DDBJ whole genome shotgun (WGS) entry which is preliminary data.</text>
</comment>
<sequence>MTLTPERADADGPGLRERARTAGQTLGRPLRRMRDRIPSRLRMPLGVGLLALLGYLLWWAAFYPGLMTYDSFTYTWESTTSHWIDDHSIFYISCVWLSLRLTGDYALLTLCQVLGMSAAIGYLAAGLRKFRVRTGWIVAAVVLLLVLPSSGDFVVYVWKDVPYVIGGVLGFAALTHLAAALLRGPRPRSRDGSRDRHRGARRDWLLLGAGFTLVCLSRNNGFLAVLISGAALLLCLPWLWRRILPAVLIPVLIFVGLDRGLYPALGVTQPADYAGNTFVYADIGYVYATTPQVFSAADRQLLSRVAPLRHWKTAGADFYGVDALSRGLDKAAAVAHHDQLMALFLKTLRTSPAAIARVTVCRGTPAWAVNPAKDRTFVMDVRSSPNGYTFMNGHPELYASPYYPSMHVRPLSGTLHHAAEWWYDLGKTPQLNWIIWNGATWCWLGYLVVLRLAHRLRRREVLAPAAVTLGAQLTVFVATPAPLFRYMATPFFVGVLSLPLLFSRLDRDADPTEPR</sequence>
<name>A0ABW1G860_9ACTN</name>
<keyword evidence="1" id="KW-1133">Transmembrane helix</keyword>
<evidence type="ECO:0000256" key="1">
    <source>
        <dbReference type="SAM" id="Phobius"/>
    </source>
</evidence>
<feature type="transmembrane region" description="Helical" evidence="1">
    <location>
        <begin position="204"/>
        <end position="233"/>
    </location>
</feature>
<dbReference type="RefSeq" id="WP_380586473.1">
    <property type="nucleotide sequence ID" value="NZ_JBHSQJ010000099.1"/>
</dbReference>
<keyword evidence="1" id="KW-0812">Transmembrane</keyword>
<reference evidence="3" key="1">
    <citation type="journal article" date="2019" name="Int. J. Syst. Evol. Microbiol.">
        <title>The Global Catalogue of Microorganisms (GCM) 10K type strain sequencing project: providing services to taxonomists for standard genome sequencing and annotation.</title>
        <authorList>
            <consortium name="The Broad Institute Genomics Platform"/>
            <consortium name="The Broad Institute Genome Sequencing Center for Infectious Disease"/>
            <person name="Wu L."/>
            <person name="Ma J."/>
        </authorList>
    </citation>
    <scope>NUCLEOTIDE SEQUENCE [LARGE SCALE GENOMIC DNA]</scope>
    <source>
        <strain evidence="3">JCM 4816</strain>
    </source>
</reference>
<gene>
    <name evidence="2" type="ORF">ACFP3V_22780</name>
</gene>
<feature type="transmembrane region" description="Helical" evidence="1">
    <location>
        <begin position="461"/>
        <end position="478"/>
    </location>
</feature>
<keyword evidence="1" id="KW-0472">Membrane</keyword>
<protein>
    <recommendedName>
        <fullName evidence="4">Glycosyltransferase RgtA/B/C/D-like domain-containing protein</fullName>
    </recommendedName>
</protein>
<feature type="transmembrane region" description="Helical" evidence="1">
    <location>
        <begin position="105"/>
        <end position="124"/>
    </location>
</feature>